<gene>
    <name evidence="1" type="ORF">HNQ86_000031</name>
</gene>
<comment type="caution">
    <text evidence="1">The sequence shown here is derived from an EMBL/GenBank/DDBJ whole genome shotgun (WGS) entry which is preliminary data.</text>
</comment>
<protein>
    <submittedName>
        <fullName evidence="1">Uncharacterized protein</fullName>
    </submittedName>
</protein>
<dbReference type="RefSeq" id="WP_235205313.1">
    <property type="nucleotide sequence ID" value="NZ_JACHET010000001.1"/>
</dbReference>
<evidence type="ECO:0000313" key="2">
    <source>
        <dbReference type="Proteomes" id="UP000560000"/>
    </source>
</evidence>
<reference evidence="1 2" key="1">
    <citation type="submission" date="2020-08" db="EMBL/GenBank/DDBJ databases">
        <title>Genomic Encyclopedia of Type Strains, Phase IV (KMG-IV): sequencing the most valuable type-strain genomes for metagenomic binning, comparative biology and taxonomic classification.</title>
        <authorList>
            <person name="Goeker M."/>
        </authorList>
    </citation>
    <scope>NUCLEOTIDE SEQUENCE [LARGE SCALE GENOMIC DNA]</scope>
    <source>
        <strain evidence="1 2">DSM 107085</strain>
    </source>
</reference>
<dbReference type="EMBL" id="JACHET010000001">
    <property type="protein sequence ID" value="MBB6182686.1"/>
    <property type="molecule type" value="Genomic_DNA"/>
</dbReference>
<dbReference type="AlphaFoldDB" id="A0A841KC08"/>
<name>A0A841KC08_9GAMM</name>
<evidence type="ECO:0000313" key="1">
    <source>
        <dbReference type="EMBL" id="MBB6182686.1"/>
    </source>
</evidence>
<accession>A0A841KC08</accession>
<organism evidence="1 2">
    <name type="scientific">Oleiagrimonas soli</name>
    <dbReference type="NCBI Taxonomy" id="1543381"/>
    <lineage>
        <taxon>Bacteria</taxon>
        <taxon>Pseudomonadati</taxon>
        <taxon>Pseudomonadota</taxon>
        <taxon>Gammaproteobacteria</taxon>
        <taxon>Lysobacterales</taxon>
        <taxon>Rhodanobacteraceae</taxon>
        <taxon>Oleiagrimonas</taxon>
    </lineage>
</organism>
<sequence length="56" mass="5648">MRWPASSAGHVPTALGAYYVACPAAMGWDGRLIALAGTAMDVVTAFSVPGLALRAG</sequence>
<dbReference type="Proteomes" id="UP000560000">
    <property type="component" value="Unassembled WGS sequence"/>
</dbReference>
<proteinExistence type="predicted"/>